<accession>A0ABS6EUN4</accession>
<dbReference type="Proteomes" id="UP000783588">
    <property type="component" value="Unassembled WGS sequence"/>
</dbReference>
<sequence length="92" mass="10859">MREITYREGNHGATYVRISKARARKLHEEGKEVTIHPCNLSPESPWGYPPHLNWEPDQDFDNLVNTFEYYNCINSETGYYAAFYAKLEEEQK</sequence>
<keyword evidence="2" id="KW-1185">Reference proteome</keyword>
<evidence type="ECO:0000313" key="2">
    <source>
        <dbReference type="Proteomes" id="UP000783588"/>
    </source>
</evidence>
<name>A0ABS6EUN4_9FIRM</name>
<reference evidence="1 2" key="1">
    <citation type="submission" date="2021-06" db="EMBL/GenBank/DDBJ databases">
        <authorList>
            <person name="Sun Q."/>
            <person name="Li D."/>
        </authorList>
    </citation>
    <scope>NUCLEOTIDE SEQUENCE [LARGE SCALE GENOMIC DNA]</scope>
    <source>
        <strain evidence="1 2">MSJd-7</strain>
    </source>
</reference>
<comment type="caution">
    <text evidence="1">The sequence shown here is derived from an EMBL/GenBank/DDBJ whole genome shotgun (WGS) entry which is preliminary data.</text>
</comment>
<protein>
    <submittedName>
        <fullName evidence="1">Uncharacterized protein</fullName>
    </submittedName>
</protein>
<dbReference type="RefSeq" id="WP_216470962.1">
    <property type="nucleotide sequence ID" value="NZ_JAHLQI010000007.1"/>
</dbReference>
<proteinExistence type="predicted"/>
<evidence type="ECO:0000313" key="1">
    <source>
        <dbReference type="EMBL" id="MBU5491248.1"/>
    </source>
</evidence>
<organism evidence="1 2">
    <name type="scientific">Butyricicoccus intestinisimiae</name>
    <dbReference type="NCBI Taxonomy" id="2841509"/>
    <lineage>
        <taxon>Bacteria</taxon>
        <taxon>Bacillati</taxon>
        <taxon>Bacillota</taxon>
        <taxon>Clostridia</taxon>
        <taxon>Eubacteriales</taxon>
        <taxon>Butyricicoccaceae</taxon>
        <taxon>Butyricicoccus</taxon>
    </lineage>
</organism>
<gene>
    <name evidence="1" type="ORF">KQI75_11585</name>
</gene>
<dbReference type="EMBL" id="JAHLQI010000007">
    <property type="protein sequence ID" value="MBU5491248.1"/>
    <property type="molecule type" value="Genomic_DNA"/>
</dbReference>